<dbReference type="Proteomes" id="UP001396334">
    <property type="component" value="Unassembled WGS sequence"/>
</dbReference>
<dbReference type="InterPro" id="IPR036249">
    <property type="entry name" value="Thioredoxin-like_sf"/>
</dbReference>
<dbReference type="Gene3D" id="3.40.30.10">
    <property type="entry name" value="Glutaredoxin"/>
    <property type="match status" value="2"/>
</dbReference>
<comment type="similarity">
    <text evidence="1">Belongs to the protein disulfide isomerase family.</text>
</comment>
<gene>
    <name evidence="3" type="ORF">V6N11_009212</name>
</gene>
<evidence type="ECO:0000256" key="1">
    <source>
        <dbReference type="ARBA" id="ARBA00006347"/>
    </source>
</evidence>
<reference evidence="3 4" key="1">
    <citation type="journal article" date="2024" name="G3 (Bethesda)">
        <title>Genome assembly of Hibiscus sabdariffa L. provides insights into metabolisms of medicinal natural products.</title>
        <authorList>
            <person name="Kim T."/>
        </authorList>
    </citation>
    <scope>NUCLEOTIDE SEQUENCE [LARGE SCALE GENOMIC DNA]</scope>
    <source>
        <strain evidence="3">TK-2024</strain>
        <tissue evidence="3">Old leaves</tissue>
    </source>
</reference>
<accession>A0ABR2PPZ4</accession>
<dbReference type="Pfam" id="PF13848">
    <property type="entry name" value="Thioredoxin_6"/>
    <property type="match status" value="1"/>
</dbReference>
<dbReference type="CDD" id="cd02982">
    <property type="entry name" value="PDI_b'_family"/>
    <property type="match status" value="1"/>
</dbReference>
<dbReference type="SUPFAM" id="SSF52833">
    <property type="entry name" value="Thioredoxin-like"/>
    <property type="match status" value="2"/>
</dbReference>
<name>A0ABR2PPZ4_9ROSI</name>
<dbReference type="PANTHER" id="PTHR18929:SF246">
    <property type="entry name" value="PROTEIN DISULFIDE ISOMERASE-LIKE 1-4"/>
    <property type="match status" value="1"/>
</dbReference>
<protein>
    <recommendedName>
        <fullName evidence="5">Thioredoxin domain-containing protein</fullName>
    </recommendedName>
</protein>
<comment type="caution">
    <text evidence="3">The sequence shown here is derived from an EMBL/GenBank/DDBJ whole genome shotgun (WGS) entry which is preliminary data.</text>
</comment>
<keyword evidence="4" id="KW-1185">Reference proteome</keyword>
<sequence length="245" mass="27434">MVLLFAASNISEKYIPSFQEAAKIFKEKLIFVYVQVDNEDYGRPVVEYFGVTGDGPKILAFTGNEDSRKFFFDGDVTLDKIKAFGEDFLEEKFKPFYKSDSIPETNDGDVKIVVGDYNFDEIVLDESKDVLLELGKHLRGIDSLVIAKMDRTTNEHPRAKSVGFPMILFFPAGNKSFDPITVDTDRIVVTFYKFVKKHASIPFKLQKPISAPKGEPESTAQTKTDDSKESVNSSDGAAADLKDEL</sequence>
<dbReference type="PANTHER" id="PTHR18929">
    <property type="entry name" value="PROTEIN DISULFIDE ISOMERASE"/>
    <property type="match status" value="1"/>
</dbReference>
<proteinExistence type="inferred from homology"/>
<dbReference type="EMBL" id="JBBPBN010000054">
    <property type="protein sequence ID" value="KAK8990515.1"/>
    <property type="molecule type" value="Genomic_DNA"/>
</dbReference>
<evidence type="ECO:0008006" key="5">
    <source>
        <dbReference type="Google" id="ProtNLM"/>
    </source>
</evidence>
<evidence type="ECO:0000256" key="2">
    <source>
        <dbReference type="SAM" id="MobiDB-lite"/>
    </source>
</evidence>
<organism evidence="3 4">
    <name type="scientific">Hibiscus sabdariffa</name>
    <name type="common">roselle</name>
    <dbReference type="NCBI Taxonomy" id="183260"/>
    <lineage>
        <taxon>Eukaryota</taxon>
        <taxon>Viridiplantae</taxon>
        <taxon>Streptophyta</taxon>
        <taxon>Embryophyta</taxon>
        <taxon>Tracheophyta</taxon>
        <taxon>Spermatophyta</taxon>
        <taxon>Magnoliopsida</taxon>
        <taxon>eudicotyledons</taxon>
        <taxon>Gunneridae</taxon>
        <taxon>Pentapetalae</taxon>
        <taxon>rosids</taxon>
        <taxon>malvids</taxon>
        <taxon>Malvales</taxon>
        <taxon>Malvaceae</taxon>
        <taxon>Malvoideae</taxon>
        <taxon>Hibiscus</taxon>
    </lineage>
</organism>
<feature type="region of interest" description="Disordered" evidence="2">
    <location>
        <begin position="206"/>
        <end position="245"/>
    </location>
</feature>
<evidence type="ECO:0000313" key="4">
    <source>
        <dbReference type="Proteomes" id="UP001396334"/>
    </source>
</evidence>
<evidence type="ECO:0000313" key="3">
    <source>
        <dbReference type="EMBL" id="KAK8990515.1"/>
    </source>
</evidence>